<gene>
    <name evidence="10" type="ORF">BVC80_209g125</name>
</gene>
<dbReference type="InterPro" id="IPR003604">
    <property type="entry name" value="Matrin/U1-like-C_Znf_C2H2"/>
</dbReference>
<dbReference type="Proteomes" id="UP000195402">
    <property type="component" value="Unassembled WGS sequence"/>
</dbReference>
<dbReference type="GO" id="GO:0000122">
    <property type="term" value="P:negative regulation of transcription by RNA polymerase II"/>
    <property type="evidence" value="ECO:0007669"/>
    <property type="project" value="TreeGrafter"/>
</dbReference>
<keyword evidence="2" id="KW-0479">Metal-binding</keyword>
<dbReference type="InterPro" id="IPR014898">
    <property type="entry name" value="Znf_C2H2_LYAR"/>
</dbReference>
<dbReference type="InParanoid" id="A0A200QD45"/>
<feature type="compositionally biased region" description="Polar residues" evidence="8">
    <location>
        <begin position="169"/>
        <end position="182"/>
    </location>
</feature>
<evidence type="ECO:0000259" key="9">
    <source>
        <dbReference type="SMART" id="SM00451"/>
    </source>
</evidence>
<evidence type="ECO:0000256" key="1">
    <source>
        <dbReference type="ARBA" id="ARBA00004123"/>
    </source>
</evidence>
<dbReference type="Gene3D" id="3.30.160.60">
    <property type="entry name" value="Classic Zinc Finger"/>
    <property type="match status" value="1"/>
</dbReference>
<dbReference type="InterPro" id="IPR058719">
    <property type="entry name" value="WHD_LYAR"/>
</dbReference>
<reference evidence="10 11" key="1">
    <citation type="journal article" date="2017" name="Mol. Plant">
        <title>The Genome of Medicinal Plant Macleaya cordata Provides New Insights into Benzylisoquinoline Alkaloids Metabolism.</title>
        <authorList>
            <person name="Liu X."/>
            <person name="Liu Y."/>
            <person name="Huang P."/>
            <person name="Ma Y."/>
            <person name="Qing Z."/>
            <person name="Tang Q."/>
            <person name="Cao H."/>
            <person name="Cheng P."/>
            <person name="Zheng Y."/>
            <person name="Yuan Z."/>
            <person name="Zhou Y."/>
            <person name="Liu J."/>
            <person name="Tang Z."/>
            <person name="Zhuo Y."/>
            <person name="Zhang Y."/>
            <person name="Yu L."/>
            <person name="Huang J."/>
            <person name="Yang P."/>
            <person name="Peng Q."/>
            <person name="Zhang J."/>
            <person name="Jiang W."/>
            <person name="Zhang Z."/>
            <person name="Lin K."/>
            <person name="Ro D.K."/>
            <person name="Chen X."/>
            <person name="Xiong X."/>
            <person name="Shang Y."/>
            <person name="Huang S."/>
            <person name="Zeng J."/>
        </authorList>
    </citation>
    <scope>NUCLEOTIDE SEQUENCE [LARGE SCALE GENOMIC DNA]</scope>
    <source>
        <strain evidence="11">cv. BLH2017</strain>
        <tissue evidence="10">Root</tissue>
    </source>
</reference>
<feature type="compositionally biased region" description="Basic and acidic residues" evidence="8">
    <location>
        <begin position="222"/>
        <end position="242"/>
    </location>
</feature>
<evidence type="ECO:0000256" key="4">
    <source>
        <dbReference type="ARBA" id="ARBA00022771"/>
    </source>
</evidence>
<dbReference type="Pfam" id="PF08790">
    <property type="entry name" value="zf-LYAR"/>
    <property type="match status" value="1"/>
</dbReference>
<feature type="domain" description="U1-type" evidence="9">
    <location>
        <begin position="90"/>
        <end position="124"/>
    </location>
</feature>
<keyword evidence="4 7" id="KW-0863">Zinc-finger</keyword>
<dbReference type="InterPro" id="IPR039999">
    <property type="entry name" value="LYAR"/>
</dbReference>
<protein>
    <submittedName>
        <fullName evidence="10">Zinc finger protein</fullName>
    </submittedName>
</protein>
<keyword evidence="3" id="KW-0677">Repeat</keyword>
<evidence type="ECO:0000256" key="8">
    <source>
        <dbReference type="SAM" id="MobiDB-lite"/>
    </source>
</evidence>
<dbReference type="PROSITE" id="PS51804">
    <property type="entry name" value="ZF_C2HC_LYAR"/>
    <property type="match status" value="2"/>
</dbReference>
<organism evidence="10 11">
    <name type="scientific">Macleaya cordata</name>
    <name type="common">Five-seeded plume-poppy</name>
    <name type="synonym">Bocconia cordata</name>
    <dbReference type="NCBI Taxonomy" id="56857"/>
    <lineage>
        <taxon>Eukaryota</taxon>
        <taxon>Viridiplantae</taxon>
        <taxon>Streptophyta</taxon>
        <taxon>Embryophyta</taxon>
        <taxon>Tracheophyta</taxon>
        <taxon>Spermatophyta</taxon>
        <taxon>Magnoliopsida</taxon>
        <taxon>Ranunculales</taxon>
        <taxon>Papaveraceae</taxon>
        <taxon>Papaveroideae</taxon>
        <taxon>Macleaya</taxon>
    </lineage>
</organism>
<sequence length="325" mass="35637">MVWFQCEVCGENLKKPKLPNHFRICSATKLSCIDCGETFGQQSVQGHNQCISEAEKYGPKGQGKANTPAKAKNQSKQKPDVDINVGLSSHPPWFCSLCNANATSRQTLLLHAEGKKHRAKARAFHTSKQSPKPMEESTQNTTDSAGNTPKEESVTNAEELKGQNPPKDASNNNSSTEANGKVSSEKKRKLDASGNGVASKKEDTDNSADLSNGVVIQAKRKKTEEQDGLLKKSKDTDMDKTGCTEEADSKKIKWKKIITSILKSTPNGALDKWKLRSLVLSTVKETYPAESEANPNLKETFMHKITSSSRFTIDKKKVVRLAAKC</sequence>
<proteinExistence type="predicted"/>
<dbReference type="SMART" id="SM00451">
    <property type="entry name" value="ZnF_U1"/>
    <property type="match status" value="1"/>
</dbReference>
<dbReference type="GO" id="GO:0005730">
    <property type="term" value="C:nucleolus"/>
    <property type="evidence" value="ECO:0007669"/>
    <property type="project" value="TreeGrafter"/>
</dbReference>
<dbReference type="OMA" id="QNWIKNS"/>
<keyword evidence="6" id="KW-0539">Nucleus</keyword>
<dbReference type="FunFam" id="3.30.1490.490:FF:000001">
    <property type="entry name" value="cell growth-regulating nucleolar protein-like"/>
    <property type="match status" value="1"/>
</dbReference>
<accession>A0A200QD45</accession>
<feature type="region of interest" description="Disordered" evidence="8">
    <location>
        <begin position="55"/>
        <end position="84"/>
    </location>
</feature>
<name>A0A200QD45_MACCD</name>
<evidence type="ECO:0000256" key="5">
    <source>
        <dbReference type="ARBA" id="ARBA00022833"/>
    </source>
</evidence>
<dbReference type="FunFam" id="3.30.160.60:FF:001583">
    <property type="entry name" value="UBP1-associated proteins 1C"/>
    <property type="match status" value="1"/>
</dbReference>
<dbReference type="OrthoDB" id="21474at2759"/>
<dbReference type="SUPFAM" id="SSF57667">
    <property type="entry name" value="beta-beta-alpha zinc fingers"/>
    <property type="match status" value="3"/>
</dbReference>
<dbReference type="PANTHER" id="PTHR13100">
    <property type="entry name" value="CELL GROWTH-REGULATING NUCLEOLAR PROTEIN LYAR"/>
    <property type="match status" value="1"/>
</dbReference>
<feature type="compositionally biased region" description="Basic residues" evidence="8">
    <location>
        <begin position="114"/>
        <end position="125"/>
    </location>
</feature>
<evidence type="ECO:0000256" key="3">
    <source>
        <dbReference type="ARBA" id="ARBA00022737"/>
    </source>
</evidence>
<evidence type="ECO:0000256" key="7">
    <source>
        <dbReference type="PROSITE-ProRule" id="PRU01145"/>
    </source>
</evidence>
<dbReference type="GO" id="GO:0008270">
    <property type="term" value="F:zinc ion binding"/>
    <property type="evidence" value="ECO:0007669"/>
    <property type="project" value="UniProtKB-KW"/>
</dbReference>
<evidence type="ECO:0000256" key="2">
    <source>
        <dbReference type="ARBA" id="ARBA00022723"/>
    </source>
</evidence>
<dbReference type="InterPro" id="IPR036236">
    <property type="entry name" value="Znf_C2H2_sf"/>
</dbReference>
<evidence type="ECO:0000313" key="11">
    <source>
        <dbReference type="Proteomes" id="UP000195402"/>
    </source>
</evidence>
<dbReference type="STRING" id="56857.A0A200QD45"/>
<keyword evidence="5" id="KW-0862">Zinc</keyword>
<keyword evidence="11" id="KW-1185">Reference proteome</keyword>
<feature type="compositionally biased region" description="Basic and acidic residues" evidence="8">
    <location>
        <begin position="149"/>
        <end position="161"/>
    </location>
</feature>
<comment type="caution">
    <text evidence="10">The sequence shown here is derived from an EMBL/GenBank/DDBJ whole genome shotgun (WGS) entry which is preliminary data.</text>
</comment>
<dbReference type="Pfam" id="PF12874">
    <property type="entry name" value="zf-met"/>
    <property type="match status" value="1"/>
</dbReference>
<comment type="subcellular location">
    <subcellularLocation>
        <location evidence="1">Nucleus</location>
    </subcellularLocation>
</comment>
<dbReference type="AlphaFoldDB" id="A0A200QD45"/>
<dbReference type="GO" id="GO:0003677">
    <property type="term" value="F:DNA binding"/>
    <property type="evidence" value="ECO:0007669"/>
    <property type="project" value="InterPro"/>
</dbReference>
<feature type="region of interest" description="Disordered" evidence="8">
    <location>
        <begin position="113"/>
        <end position="242"/>
    </location>
</feature>
<evidence type="ECO:0000313" key="10">
    <source>
        <dbReference type="EMBL" id="OVA08393.1"/>
    </source>
</evidence>
<dbReference type="GO" id="GO:0006364">
    <property type="term" value="P:rRNA processing"/>
    <property type="evidence" value="ECO:0007669"/>
    <property type="project" value="TreeGrafter"/>
</dbReference>
<dbReference type="Gene3D" id="3.30.1490.490">
    <property type="match status" value="1"/>
</dbReference>
<dbReference type="Pfam" id="PF25879">
    <property type="entry name" value="WHD_LYAR"/>
    <property type="match status" value="1"/>
</dbReference>
<evidence type="ECO:0000256" key="6">
    <source>
        <dbReference type="ARBA" id="ARBA00023242"/>
    </source>
</evidence>
<dbReference type="EMBL" id="MVGT01002328">
    <property type="protein sequence ID" value="OVA08393.1"/>
    <property type="molecule type" value="Genomic_DNA"/>
</dbReference>
<feature type="compositionally biased region" description="Polar residues" evidence="8">
    <location>
        <begin position="126"/>
        <end position="147"/>
    </location>
</feature>
<dbReference type="FunCoup" id="A0A200QD45">
    <property type="interactions" value="1530"/>
</dbReference>
<dbReference type="PANTHER" id="PTHR13100:SF10">
    <property type="entry name" value="CELL GROWTH-REGULATING NUCLEOLAR PROTEIN"/>
    <property type="match status" value="1"/>
</dbReference>
<dbReference type="InterPro" id="IPR013087">
    <property type="entry name" value="Znf_C2H2_type"/>
</dbReference>